<gene>
    <name evidence="2" type="ORF">Pfra01_001544600</name>
</gene>
<dbReference type="GO" id="GO:0003676">
    <property type="term" value="F:nucleic acid binding"/>
    <property type="evidence" value="ECO:0007669"/>
    <property type="project" value="InterPro"/>
</dbReference>
<dbReference type="InterPro" id="IPR012337">
    <property type="entry name" value="RNaseH-like_sf"/>
</dbReference>
<dbReference type="AlphaFoldDB" id="A0A9W6XSW1"/>
<dbReference type="OrthoDB" id="123877at2759"/>
<protein>
    <submittedName>
        <fullName evidence="2">Unnamed protein product</fullName>
    </submittedName>
</protein>
<evidence type="ECO:0000313" key="3">
    <source>
        <dbReference type="Proteomes" id="UP001165121"/>
    </source>
</evidence>
<feature type="domain" description="Retrovirus-related Pol polyprotein from transposon TNT 1-94-like beta-barrel" evidence="1">
    <location>
        <begin position="298"/>
        <end position="385"/>
    </location>
</feature>
<dbReference type="Gene3D" id="3.30.420.10">
    <property type="entry name" value="Ribonuclease H-like superfamily/Ribonuclease H"/>
    <property type="match status" value="1"/>
</dbReference>
<accession>A0A9W6XSW1</accession>
<dbReference type="Pfam" id="PF22936">
    <property type="entry name" value="Pol_BBD"/>
    <property type="match status" value="1"/>
</dbReference>
<evidence type="ECO:0000313" key="2">
    <source>
        <dbReference type="EMBL" id="GMF44408.1"/>
    </source>
</evidence>
<organism evidence="2 3">
    <name type="scientific">Phytophthora fragariaefolia</name>
    <dbReference type="NCBI Taxonomy" id="1490495"/>
    <lineage>
        <taxon>Eukaryota</taxon>
        <taxon>Sar</taxon>
        <taxon>Stramenopiles</taxon>
        <taxon>Oomycota</taxon>
        <taxon>Peronosporomycetes</taxon>
        <taxon>Peronosporales</taxon>
        <taxon>Peronosporaceae</taxon>
        <taxon>Phytophthora</taxon>
    </lineage>
</organism>
<dbReference type="InterPro" id="IPR054722">
    <property type="entry name" value="PolX-like_BBD"/>
</dbReference>
<dbReference type="EMBL" id="BSXT01001671">
    <property type="protein sequence ID" value="GMF44408.1"/>
    <property type="molecule type" value="Genomic_DNA"/>
</dbReference>
<dbReference type="SUPFAM" id="SSF53098">
    <property type="entry name" value="Ribonuclease H-like"/>
    <property type="match status" value="1"/>
</dbReference>
<dbReference type="Proteomes" id="UP001165121">
    <property type="component" value="Unassembled WGS sequence"/>
</dbReference>
<comment type="caution">
    <text evidence="2">The sequence shown here is derived from an EMBL/GenBank/DDBJ whole genome shotgun (WGS) entry which is preliminary data.</text>
</comment>
<proteinExistence type="predicted"/>
<evidence type="ECO:0000259" key="1">
    <source>
        <dbReference type="Pfam" id="PF22936"/>
    </source>
</evidence>
<sequence>MKRTIFREHDLLEIAKVKLTRAELTNQESEAAFDKKQCRIMRVIGTTLPSNRLQQVDHHETGTEMWTALCVLYEKRQNAAIRESTILRLSEELKDLNCYAGGDVQVHVNNIFIQKTELVSYGYEVNNINMKSMLLKSLPDQHKFEQRRGAVKYGGHGGTLTPKGLWVLIEEAADRQSRRKEMSAAPEDVACLGADDLVLVLGVVRVSITEVAKVVVDDSMEIVVTQKRVGQMTVRRRKNQSNFTHSGLSDQSATHTEPGIVASATEEAYNSGVNVHTRVDDGSEVSGVSIGSPSHAWWCFDTGSNAHIVGELDSFVHMEDIVPENIDADVYGVAHSMATQAEGTVTVKITSVVDGRPVDLFIDGALYVPGDRHGLFSMGFVLEQGLEVDYDRSTRIYSVFKDNVEVIHAYPAQGIWMFDTRARTIQAKLPQDMPVANYAAADGVGGLQVWHDRLGHTCAQYLQVMVDRGLQKQKRRRKKLDRGVTAPNEIVYADLLFPGHGNGTRYKAVLVIMDGWSRFLTVHLLTSKEAALVNKLMQQYVIWAETQAGRGIKMIIQQEFDPAASAKFPVQRVLTDNGGECVNGAMKSW</sequence>
<name>A0A9W6XSW1_9STRA</name>
<dbReference type="InterPro" id="IPR036397">
    <property type="entry name" value="RNaseH_sf"/>
</dbReference>
<reference evidence="2" key="1">
    <citation type="submission" date="2023-04" db="EMBL/GenBank/DDBJ databases">
        <title>Phytophthora fragariaefolia NBRC 109709.</title>
        <authorList>
            <person name="Ichikawa N."/>
            <person name="Sato H."/>
            <person name="Tonouchi N."/>
        </authorList>
    </citation>
    <scope>NUCLEOTIDE SEQUENCE</scope>
    <source>
        <strain evidence="2">NBRC 109709</strain>
    </source>
</reference>
<keyword evidence="3" id="KW-1185">Reference proteome</keyword>
<dbReference type="Pfam" id="PF14223">
    <property type="entry name" value="Retrotran_gag_2"/>
    <property type="match status" value="1"/>
</dbReference>